<dbReference type="EMBL" id="MN740631">
    <property type="protein sequence ID" value="QHU36732.1"/>
    <property type="molecule type" value="Genomic_DNA"/>
</dbReference>
<accession>A0A6C0M5T8</accession>
<sequence>MAKTHHRRRHRRANRTRRGGGKHSAAAASAAPPPPATHDDLAAIFERVKAIAAKAAEATPQKISKPPTQSAIDKIKKKQFENILAGKTRSKDKSAFRHDSGQSDPRIGRSFVHGNK</sequence>
<evidence type="ECO:0000313" key="2">
    <source>
        <dbReference type="EMBL" id="QHU36732.1"/>
    </source>
</evidence>
<feature type="region of interest" description="Disordered" evidence="1">
    <location>
        <begin position="55"/>
        <end position="74"/>
    </location>
</feature>
<name>A0A6C0M5T8_9ZZZZ</name>
<protein>
    <submittedName>
        <fullName evidence="2">Uncharacterized protein</fullName>
    </submittedName>
</protein>
<dbReference type="AlphaFoldDB" id="A0A6C0M5T8"/>
<feature type="compositionally biased region" description="Basic and acidic residues" evidence="1">
    <location>
        <begin position="89"/>
        <end position="101"/>
    </location>
</feature>
<proteinExistence type="predicted"/>
<feature type="region of interest" description="Disordered" evidence="1">
    <location>
        <begin position="86"/>
        <end position="116"/>
    </location>
</feature>
<evidence type="ECO:0000256" key="1">
    <source>
        <dbReference type="SAM" id="MobiDB-lite"/>
    </source>
</evidence>
<feature type="compositionally biased region" description="Basic residues" evidence="1">
    <location>
        <begin position="1"/>
        <end position="21"/>
    </location>
</feature>
<reference evidence="2" key="1">
    <citation type="journal article" date="2020" name="Nature">
        <title>Giant virus diversity and host interactions through global metagenomics.</title>
        <authorList>
            <person name="Schulz F."/>
            <person name="Roux S."/>
            <person name="Paez-Espino D."/>
            <person name="Jungbluth S."/>
            <person name="Walsh D.A."/>
            <person name="Denef V.J."/>
            <person name="McMahon K.D."/>
            <person name="Konstantinidis K.T."/>
            <person name="Eloe-Fadrosh E.A."/>
            <person name="Kyrpides N.C."/>
            <person name="Woyke T."/>
        </authorList>
    </citation>
    <scope>NUCLEOTIDE SEQUENCE</scope>
    <source>
        <strain evidence="2">GVMAG-S-1035124-57</strain>
    </source>
</reference>
<feature type="region of interest" description="Disordered" evidence="1">
    <location>
        <begin position="1"/>
        <end position="39"/>
    </location>
</feature>
<organism evidence="2">
    <name type="scientific">viral metagenome</name>
    <dbReference type="NCBI Taxonomy" id="1070528"/>
    <lineage>
        <taxon>unclassified sequences</taxon>
        <taxon>metagenomes</taxon>
        <taxon>organismal metagenomes</taxon>
    </lineage>
</organism>